<accession>A0A1L8CRD6</accession>
<reference evidence="2 3" key="1">
    <citation type="journal article" date="2017" name="Arch. Microbiol.">
        <title>Mariprofundus micogutta sp. nov., a novel iron-oxidizing zetaproteobacterium isolated from a deep-sea hydrothermal field at the Bayonnaise knoll of the Izu-Ogasawara arc, and a description of Mariprofundales ord. nov. and Zetaproteobacteria classis nov.</title>
        <authorList>
            <person name="Makita H."/>
            <person name="Tanaka E."/>
            <person name="Mitsunobu S."/>
            <person name="Miyazaki M."/>
            <person name="Nunoura T."/>
            <person name="Uematsu K."/>
            <person name="Takaki Y."/>
            <person name="Nishi S."/>
            <person name="Shimamura S."/>
            <person name="Takai K."/>
        </authorList>
    </citation>
    <scope>NUCLEOTIDE SEQUENCE [LARGE SCALE GENOMIC DNA]</scope>
    <source>
        <strain evidence="2 3">ET2</strain>
    </source>
</reference>
<evidence type="ECO:0000313" key="3">
    <source>
        <dbReference type="Proteomes" id="UP000231632"/>
    </source>
</evidence>
<feature type="domain" description="Integrase catalytic" evidence="1">
    <location>
        <begin position="75"/>
        <end position="191"/>
    </location>
</feature>
<proteinExistence type="predicted"/>
<keyword evidence="3" id="KW-1185">Reference proteome</keyword>
<evidence type="ECO:0000313" key="2">
    <source>
        <dbReference type="EMBL" id="GAV21486.1"/>
    </source>
</evidence>
<dbReference type="InterPro" id="IPR012337">
    <property type="entry name" value="RNaseH-like_sf"/>
</dbReference>
<comment type="caution">
    <text evidence="2">The sequence shown here is derived from an EMBL/GenBank/DDBJ whole genome shotgun (WGS) entry which is preliminary data.</text>
</comment>
<dbReference type="EMBL" id="BDFD01000055">
    <property type="protein sequence ID" value="GAV21486.1"/>
    <property type="molecule type" value="Genomic_DNA"/>
</dbReference>
<sequence length="310" mass="35793">MLLAEVDRLVDSASGTTIKVYCQRAYELFGDQRFARLANISVSHLYNLRDSSIYRRCRRNYTKTTPVQVAIGERRKPRPNGQPGYLRIDSVHQGDMDKKKGVYHINAVDEVTQWEVVLTVPHIQQEFTIPALKSLLKQIPFVVKGFHSDNGSEYINRYVAELLNKQVIQMTKSRSRHCNDNALAESKNGSVVRKAFGRVHIPQGHAELIDSFNRKHLNPCLNYHRPCHFPSIETDAKGKQKKRYRVEDMMTPYDKLKSLGNAEQYLKPNISFQWLDTLANRHSDLDAWKHLRNARKTLFKTIFGQNNEAA</sequence>
<dbReference type="InterPro" id="IPR036397">
    <property type="entry name" value="RNaseH_sf"/>
</dbReference>
<dbReference type="AlphaFoldDB" id="A0A1L8CRD6"/>
<dbReference type="SUPFAM" id="SSF53098">
    <property type="entry name" value="Ribonuclease H-like"/>
    <property type="match status" value="1"/>
</dbReference>
<organism evidence="2 3">
    <name type="scientific">Mariprofundus micogutta</name>
    <dbReference type="NCBI Taxonomy" id="1921010"/>
    <lineage>
        <taxon>Bacteria</taxon>
        <taxon>Pseudomonadati</taxon>
        <taxon>Pseudomonadota</taxon>
        <taxon>Candidatius Mariprofundia</taxon>
        <taxon>Mariprofundales</taxon>
        <taxon>Mariprofundaceae</taxon>
        <taxon>Mariprofundus</taxon>
    </lineage>
</organism>
<dbReference type="GO" id="GO:0015074">
    <property type="term" value="P:DNA integration"/>
    <property type="evidence" value="ECO:0007669"/>
    <property type="project" value="InterPro"/>
</dbReference>
<name>A0A1L8CRD6_9PROT</name>
<dbReference type="Gene3D" id="3.30.420.10">
    <property type="entry name" value="Ribonuclease H-like superfamily/Ribonuclease H"/>
    <property type="match status" value="1"/>
</dbReference>
<dbReference type="InterPro" id="IPR001584">
    <property type="entry name" value="Integrase_cat-core"/>
</dbReference>
<dbReference type="GO" id="GO:0003676">
    <property type="term" value="F:nucleic acid binding"/>
    <property type="evidence" value="ECO:0007669"/>
    <property type="project" value="InterPro"/>
</dbReference>
<gene>
    <name evidence="2" type="ORF">MMIC_P2481</name>
</gene>
<dbReference type="Proteomes" id="UP000231632">
    <property type="component" value="Unassembled WGS sequence"/>
</dbReference>
<evidence type="ECO:0000259" key="1">
    <source>
        <dbReference type="PROSITE" id="PS50994"/>
    </source>
</evidence>
<dbReference type="PROSITE" id="PS50994">
    <property type="entry name" value="INTEGRASE"/>
    <property type="match status" value="1"/>
</dbReference>
<protein>
    <recommendedName>
        <fullName evidence="1">Integrase catalytic domain-containing protein</fullName>
    </recommendedName>
</protein>